<dbReference type="STRING" id="486041.B0DQ21"/>
<protein>
    <submittedName>
        <fullName evidence="2">Predicted protein</fullName>
    </submittedName>
</protein>
<dbReference type="EMBL" id="DS547125">
    <property type="protein sequence ID" value="EDR03312.1"/>
    <property type="molecule type" value="Genomic_DNA"/>
</dbReference>
<dbReference type="AlphaFoldDB" id="B0DQ21"/>
<organism evidence="3">
    <name type="scientific">Laccaria bicolor (strain S238N-H82 / ATCC MYA-4686)</name>
    <name type="common">Bicoloured deceiver</name>
    <name type="synonym">Laccaria laccata var. bicolor</name>
    <dbReference type="NCBI Taxonomy" id="486041"/>
    <lineage>
        <taxon>Eukaryota</taxon>
        <taxon>Fungi</taxon>
        <taxon>Dikarya</taxon>
        <taxon>Basidiomycota</taxon>
        <taxon>Agaricomycotina</taxon>
        <taxon>Agaricomycetes</taxon>
        <taxon>Agaricomycetidae</taxon>
        <taxon>Agaricales</taxon>
        <taxon>Agaricineae</taxon>
        <taxon>Hydnangiaceae</taxon>
        <taxon>Laccaria</taxon>
    </lineage>
</organism>
<dbReference type="HOGENOM" id="CLU_1142751_0_0_1"/>
<gene>
    <name evidence="2" type="ORF">LACBIDRAFT_295280</name>
</gene>
<keyword evidence="3" id="KW-1185">Reference proteome</keyword>
<reference evidence="2 3" key="1">
    <citation type="journal article" date="2008" name="Nature">
        <title>The genome of Laccaria bicolor provides insights into mycorrhizal symbiosis.</title>
        <authorList>
            <person name="Martin F."/>
            <person name="Aerts A."/>
            <person name="Ahren D."/>
            <person name="Brun A."/>
            <person name="Danchin E.G.J."/>
            <person name="Duchaussoy F."/>
            <person name="Gibon J."/>
            <person name="Kohler A."/>
            <person name="Lindquist E."/>
            <person name="Pereda V."/>
            <person name="Salamov A."/>
            <person name="Shapiro H.J."/>
            <person name="Wuyts J."/>
            <person name="Blaudez D."/>
            <person name="Buee M."/>
            <person name="Brokstein P."/>
            <person name="Canbaeck B."/>
            <person name="Cohen D."/>
            <person name="Courty P.E."/>
            <person name="Coutinho P.M."/>
            <person name="Delaruelle C."/>
            <person name="Detter J.C."/>
            <person name="Deveau A."/>
            <person name="DiFazio S."/>
            <person name="Duplessis S."/>
            <person name="Fraissinet-Tachet L."/>
            <person name="Lucic E."/>
            <person name="Frey-Klett P."/>
            <person name="Fourrey C."/>
            <person name="Feussner I."/>
            <person name="Gay G."/>
            <person name="Grimwood J."/>
            <person name="Hoegger P.J."/>
            <person name="Jain P."/>
            <person name="Kilaru S."/>
            <person name="Labbe J."/>
            <person name="Lin Y.C."/>
            <person name="Legue V."/>
            <person name="Le Tacon F."/>
            <person name="Marmeisse R."/>
            <person name="Melayah D."/>
            <person name="Montanini B."/>
            <person name="Muratet M."/>
            <person name="Nehls U."/>
            <person name="Niculita-Hirzel H."/>
            <person name="Oudot-Le Secq M.P."/>
            <person name="Peter M."/>
            <person name="Quesneville H."/>
            <person name="Rajashekar B."/>
            <person name="Reich M."/>
            <person name="Rouhier N."/>
            <person name="Schmutz J."/>
            <person name="Yin T."/>
            <person name="Chalot M."/>
            <person name="Henrissat B."/>
            <person name="Kuees U."/>
            <person name="Lucas S."/>
            <person name="Van de Peer Y."/>
            <person name="Podila G.K."/>
            <person name="Polle A."/>
            <person name="Pukkila P.J."/>
            <person name="Richardson P.M."/>
            <person name="Rouze P."/>
            <person name="Sanders I.R."/>
            <person name="Stajich J.E."/>
            <person name="Tunlid A."/>
            <person name="Tuskan G."/>
            <person name="Grigoriev I.V."/>
        </authorList>
    </citation>
    <scope>NUCLEOTIDE SEQUENCE [LARGE SCALE GENOMIC DNA]</scope>
    <source>
        <strain evidence="3">S238N-H82 / ATCC MYA-4686</strain>
    </source>
</reference>
<dbReference type="GeneID" id="6081742"/>
<dbReference type="RefSeq" id="XP_001886108.1">
    <property type="nucleotide sequence ID" value="XM_001886073.1"/>
</dbReference>
<accession>B0DQ21</accession>
<proteinExistence type="predicted"/>
<dbReference type="Proteomes" id="UP000001194">
    <property type="component" value="Unassembled WGS sequence"/>
</dbReference>
<evidence type="ECO:0000256" key="1">
    <source>
        <dbReference type="SAM" id="Phobius"/>
    </source>
</evidence>
<dbReference type="InParanoid" id="B0DQ21"/>
<feature type="transmembrane region" description="Helical" evidence="1">
    <location>
        <begin position="160"/>
        <end position="185"/>
    </location>
</feature>
<keyword evidence="1" id="KW-1133">Transmembrane helix</keyword>
<dbReference type="OrthoDB" id="10502908at2759"/>
<name>B0DQ21_LACBS</name>
<evidence type="ECO:0000313" key="3">
    <source>
        <dbReference type="Proteomes" id="UP000001194"/>
    </source>
</evidence>
<keyword evidence="1" id="KW-0812">Transmembrane</keyword>
<sequence length="243" mass="24502">MAAACSTSLATQTTVATSQSFSTFTSTVVSTLSPGVTTITSTHPCSAGAGGSASAAACSPVVTTVTSTIPGGTTTLTTIGTSTIDILSTQTTTFLNSSCSSSTISTSSSLPSEASTTTSVVIVTNPNNGQVSTQYIVSTVLPASLQTNQPKTTGGTGKNVGAIVGGVFGGLAGLTLLALGGLWFIRRRKRWDMIFDSDDNNAWSAPGPGVNNDPYAYGPVGVGGRTDRLEVDDSGQGRRMVLD</sequence>
<evidence type="ECO:0000313" key="2">
    <source>
        <dbReference type="EMBL" id="EDR03312.1"/>
    </source>
</evidence>
<dbReference type="KEGG" id="lbc:LACBIDRAFT_295280"/>
<keyword evidence="1" id="KW-0472">Membrane</keyword>